<sequence>MQVIGEEEEHRGRGIVWKRRENERGVGQCGEKMGVEERVVVRERGEDVRRKKESIEKEAEYGIEVGMKAGKVGVEWVRRGTCRGRREGEQEGEKVLNKDGGGGMQAGK</sequence>
<organism evidence="2 3">
    <name type="scientific">Petrolisthes manimaculis</name>
    <dbReference type="NCBI Taxonomy" id="1843537"/>
    <lineage>
        <taxon>Eukaryota</taxon>
        <taxon>Metazoa</taxon>
        <taxon>Ecdysozoa</taxon>
        <taxon>Arthropoda</taxon>
        <taxon>Crustacea</taxon>
        <taxon>Multicrustacea</taxon>
        <taxon>Malacostraca</taxon>
        <taxon>Eumalacostraca</taxon>
        <taxon>Eucarida</taxon>
        <taxon>Decapoda</taxon>
        <taxon>Pleocyemata</taxon>
        <taxon>Anomura</taxon>
        <taxon>Galatheoidea</taxon>
        <taxon>Porcellanidae</taxon>
        <taxon>Petrolisthes</taxon>
    </lineage>
</organism>
<feature type="compositionally biased region" description="Basic and acidic residues" evidence="1">
    <location>
        <begin position="84"/>
        <end position="97"/>
    </location>
</feature>
<evidence type="ECO:0000313" key="2">
    <source>
        <dbReference type="EMBL" id="KAK4296434.1"/>
    </source>
</evidence>
<name>A0AAE1TV88_9EUCA</name>
<accession>A0AAE1TV88</accession>
<feature type="compositionally biased region" description="Gly residues" evidence="1">
    <location>
        <begin position="99"/>
        <end position="108"/>
    </location>
</feature>
<gene>
    <name evidence="2" type="ORF">Pmani_031064</name>
</gene>
<dbReference type="Proteomes" id="UP001292094">
    <property type="component" value="Unassembled WGS sequence"/>
</dbReference>
<feature type="region of interest" description="Disordered" evidence="1">
    <location>
        <begin position="83"/>
        <end position="108"/>
    </location>
</feature>
<evidence type="ECO:0000256" key="1">
    <source>
        <dbReference type="SAM" id="MobiDB-lite"/>
    </source>
</evidence>
<dbReference type="AlphaFoldDB" id="A0AAE1TV88"/>
<keyword evidence="3" id="KW-1185">Reference proteome</keyword>
<proteinExistence type="predicted"/>
<dbReference type="EMBL" id="JAWZYT010003851">
    <property type="protein sequence ID" value="KAK4296434.1"/>
    <property type="molecule type" value="Genomic_DNA"/>
</dbReference>
<reference evidence="2" key="1">
    <citation type="submission" date="2023-11" db="EMBL/GenBank/DDBJ databases">
        <title>Genome assemblies of two species of porcelain crab, Petrolisthes cinctipes and Petrolisthes manimaculis (Anomura: Porcellanidae).</title>
        <authorList>
            <person name="Angst P."/>
        </authorList>
    </citation>
    <scope>NUCLEOTIDE SEQUENCE</scope>
    <source>
        <strain evidence="2">PB745_02</strain>
        <tissue evidence="2">Gill</tissue>
    </source>
</reference>
<comment type="caution">
    <text evidence="2">The sequence shown here is derived from an EMBL/GenBank/DDBJ whole genome shotgun (WGS) entry which is preliminary data.</text>
</comment>
<evidence type="ECO:0000313" key="3">
    <source>
        <dbReference type="Proteomes" id="UP001292094"/>
    </source>
</evidence>
<protein>
    <submittedName>
        <fullName evidence="2">Uncharacterized protein</fullName>
    </submittedName>
</protein>